<feature type="signal peptide" evidence="2">
    <location>
        <begin position="1"/>
        <end position="15"/>
    </location>
</feature>
<dbReference type="GeneID" id="100682697"/>
<dbReference type="Proteomes" id="UP000002254">
    <property type="component" value="Chromosome 19"/>
</dbReference>
<keyword evidence="1" id="KW-1133">Transmembrane helix</keyword>
<evidence type="ECO:0000313" key="6">
    <source>
        <dbReference type="Proteomes" id="UP000694429"/>
    </source>
</evidence>
<feature type="chain" id="PRO_5044671556" evidence="2">
    <location>
        <begin position="16"/>
        <end position="206"/>
    </location>
</feature>
<accession>A0A8P0T4C4</accession>
<accession>A0A8C0MID1</accession>
<organism evidence="4 6">
    <name type="scientific">Canis lupus familiaris</name>
    <name type="common">Dog</name>
    <name type="synonym">Canis familiaris</name>
    <dbReference type="NCBI Taxonomy" id="9615"/>
    <lineage>
        <taxon>Eukaryota</taxon>
        <taxon>Metazoa</taxon>
        <taxon>Chordata</taxon>
        <taxon>Craniata</taxon>
        <taxon>Vertebrata</taxon>
        <taxon>Euteleostomi</taxon>
        <taxon>Mammalia</taxon>
        <taxon>Eutheria</taxon>
        <taxon>Laurasiatheria</taxon>
        <taxon>Carnivora</taxon>
        <taxon>Caniformia</taxon>
        <taxon>Canidae</taxon>
        <taxon>Canis</taxon>
    </lineage>
</organism>
<dbReference type="AlphaFoldDB" id="A0A8C0MID1"/>
<name>A0A8C0MID1_CANLF</name>
<evidence type="ECO:0000313" key="3">
    <source>
        <dbReference type="Ensembl" id="ENSCAFP00000051664.1"/>
    </source>
</evidence>
<evidence type="ECO:0000256" key="1">
    <source>
        <dbReference type="SAM" id="Phobius"/>
    </source>
</evidence>
<dbReference type="Proteomes" id="UP000694429">
    <property type="component" value="Chromosome 19"/>
</dbReference>
<dbReference type="KEGG" id="cfa:100682697"/>
<reference evidence="4" key="3">
    <citation type="submission" date="2025-05" db="UniProtKB">
        <authorList>
            <consortium name="Ensembl"/>
        </authorList>
    </citation>
    <scope>IDENTIFICATION</scope>
</reference>
<feature type="transmembrane region" description="Helical" evidence="1">
    <location>
        <begin position="165"/>
        <end position="186"/>
    </location>
</feature>
<dbReference type="Ensembl" id="ENSCAFT00030010918.1">
    <property type="protein sequence ID" value="ENSCAFP00030009546.1"/>
    <property type="gene ID" value="ENSCAFG00030005890.1"/>
</dbReference>
<sequence length="206" mass="23612">MLLLLLGCLLPPTNGKSCLHCWPELSPLIDYDLQILWGTPGPPAELSQSVHSLFLKRDRVFLEPQYLDQDHMEEATAKLFNHIDETIKKFRDDKPSLLEEIRIQKQVFTDRLNKISEELKERACNKTCDLHSTLEVINCANCKIHSLICKDPTLCPDRTRSTVTWVVSLGIILLLAAIAGSGWYIFWREKRKEAEKVLGKETPARM</sequence>
<dbReference type="RefSeq" id="XP_003432518.2">
    <property type="nucleotide sequence ID" value="XM_003432470.3"/>
</dbReference>
<evidence type="ECO:0000313" key="5">
    <source>
        <dbReference type="Proteomes" id="UP000002254"/>
    </source>
</evidence>
<keyword evidence="1" id="KW-0472">Membrane</keyword>
<keyword evidence="1" id="KW-0812">Transmembrane</keyword>
<gene>
    <name evidence="4" type="primary">TEX51</name>
</gene>
<evidence type="ECO:0000256" key="2">
    <source>
        <dbReference type="SAM" id="SignalP"/>
    </source>
</evidence>
<dbReference type="Ensembl" id="ENSCAFT00000051115.3">
    <property type="protein sequence ID" value="ENSCAFP00000051664.1"/>
    <property type="gene ID" value="ENSCAFG00000039104.3"/>
</dbReference>
<reference evidence="3 5" key="1">
    <citation type="journal article" date="2005" name="Nature">
        <title>Genome sequence, comparative analysis and haplotype structure of the domestic dog.</title>
        <authorList>
            <consortium name="Broad Sequencing Platform"/>
            <person name="Lindblad-Toh K."/>
            <person name="Wade C.M."/>
            <person name="Mikkelsen T.S."/>
            <person name="Karlsson E.K."/>
            <person name="Jaffe D.B."/>
            <person name="Kamal M."/>
            <person name="Clamp M."/>
            <person name="Chang J.L."/>
            <person name="Kulbokas E.J. III"/>
            <person name="Zody M.C."/>
            <person name="Mauceli E."/>
            <person name="Xie X."/>
            <person name="Breen M."/>
            <person name="Wayne R.K."/>
            <person name="Ostrander E.A."/>
            <person name="Ponting C.P."/>
            <person name="Galibert F."/>
            <person name="Smith D.R."/>
            <person name="DeJong P.J."/>
            <person name="Kirkness E."/>
            <person name="Alvarez P."/>
            <person name="Biagi T."/>
            <person name="Brockman W."/>
            <person name="Butler J."/>
            <person name="Chin C.W."/>
            <person name="Cook A."/>
            <person name="Cuff J."/>
            <person name="Daly M.J."/>
            <person name="DeCaprio D."/>
            <person name="Gnerre S."/>
            <person name="Grabherr M."/>
            <person name="Kellis M."/>
            <person name="Kleber M."/>
            <person name="Bardeleben C."/>
            <person name="Goodstadt L."/>
            <person name="Heger A."/>
            <person name="Hitte C."/>
            <person name="Kim L."/>
            <person name="Koepfli K.P."/>
            <person name="Parker H.G."/>
            <person name="Pollinger J.P."/>
            <person name="Searle S.M."/>
            <person name="Sutter N.B."/>
            <person name="Thomas R."/>
            <person name="Webber C."/>
            <person name="Baldwin J."/>
            <person name="Abebe A."/>
            <person name="Abouelleil A."/>
            <person name="Aftuck L."/>
            <person name="Ait-Zahra M."/>
            <person name="Aldredge T."/>
            <person name="Allen N."/>
            <person name="An P."/>
            <person name="Anderson S."/>
            <person name="Antoine C."/>
            <person name="Arachchi H."/>
            <person name="Aslam A."/>
            <person name="Ayotte L."/>
            <person name="Bachantsang P."/>
            <person name="Barry A."/>
            <person name="Bayul T."/>
            <person name="Benamara M."/>
            <person name="Berlin A."/>
            <person name="Bessette D."/>
            <person name="Blitshteyn B."/>
            <person name="Bloom T."/>
            <person name="Blye J."/>
            <person name="Boguslavskiy L."/>
            <person name="Bonnet C."/>
            <person name="Boukhgalter B."/>
            <person name="Brown A."/>
            <person name="Cahill P."/>
            <person name="Calixte N."/>
            <person name="Camarata J."/>
            <person name="Cheshatsang Y."/>
            <person name="Chu J."/>
            <person name="Citroen M."/>
            <person name="Collymore A."/>
            <person name="Cooke P."/>
            <person name="Dawoe T."/>
            <person name="Daza R."/>
            <person name="Decktor K."/>
            <person name="DeGray S."/>
            <person name="Dhargay N."/>
            <person name="Dooley K."/>
            <person name="Dooley K."/>
            <person name="Dorje P."/>
            <person name="Dorjee K."/>
            <person name="Dorris L."/>
            <person name="Duffey N."/>
            <person name="Dupes A."/>
            <person name="Egbiremolen O."/>
            <person name="Elong R."/>
            <person name="Falk J."/>
            <person name="Farina A."/>
            <person name="Faro S."/>
            <person name="Ferguson D."/>
            <person name="Ferreira P."/>
            <person name="Fisher S."/>
            <person name="FitzGerald M."/>
            <person name="Foley K."/>
            <person name="Foley C."/>
            <person name="Franke A."/>
            <person name="Friedrich D."/>
            <person name="Gage D."/>
            <person name="Garber M."/>
            <person name="Gearin G."/>
            <person name="Giannoukos G."/>
            <person name="Goode T."/>
            <person name="Goyette A."/>
            <person name="Graham J."/>
            <person name="Grandbois E."/>
            <person name="Gyaltsen K."/>
            <person name="Hafez N."/>
            <person name="Hagopian D."/>
            <person name="Hagos B."/>
            <person name="Hall J."/>
            <person name="Healy C."/>
            <person name="Hegarty R."/>
            <person name="Honan T."/>
            <person name="Horn A."/>
            <person name="Houde N."/>
            <person name="Hughes L."/>
            <person name="Hunnicutt L."/>
            <person name="Husby M."/>
            <person name="Jester B."/>
            <person name="Jones C."/>
            <person name="Kamat A."/>
            <person name="Kanga B."/>
            <person name="Kells C."/>
            <person name="Khazanovich D."/>
            <person name="Kieu A.C."/>
            <person name="Kisner P."/>
            <person name="Kumar M."/>
            <person name="Lance K."/>
            <person name="Landers T."/>
            <person name="Lara M."/>
            <person name="Lee W."/>
            <person name="Leger J.P."/>
            <person name="Lennon N."/>
            <person name="Leuper L."/>
            <person name="LeVine S."/>
            <person name="Liu J."/>
            <person name="Liu X."/>
            <person name="Lokyitsang Y."/>
            <person name="Lokyitsang T."/>
            <person name="Lui A."/>
            <person name="Macdonald J."/>
            <person name="Major J."/>
            <person name="Marabella R."/>
            <person name="Maru K."/>
            <person name="Matthews C."/>
            <person name="McDonough S."/>
            <person name="Mehta T."/>
            <person name="Meldrim J."/>
            <person name="Melnikov A."/>
            <person name="Meneus L."/>
            <person name="Mihalev A."/>
            <person name="Mihova T."/>
            <person name="Miller K."/>
            <person name="Mittelman R."/>
            <person name="Mlenga V."/>
            <person name="Mulrain L."/>
            <person name="Munson G."/>
            <person name="Navidi A."/>
            <person name="Naylor J."/>
            <person name="Nguyen T."/>
            <person name="Nguyen N."/>
            <person name="Nguyen C."/>
            <person name="Nguyen T."/>
            <person name="Nicol R."/>
            <person name="Norbu N."/>
            <person name="Norbu C."/>
            <person name="Novod N."/>
            <person name="Nyima T."/>
            <person name="Olandt P."/>
            <person name="O'Neill B."/>
            <person name="O'Neill K."/>
            <person name="Osman S."/>
            <person name="Oyono L."/>
            <person name="Patti C."/>
            <person name="Perrin D."/>
            <person name="Phunkhang P."/>
            <person name="Pierre F."/>
            <person name="Priest M."/>
            <person name="Rachupka A."/>
            <person name="Raghuraman S."/>
            <person name="Rameau R."/>
            <person name="Ray V."/>
            <person name="Raymond C."/>
            <person name="Rege F."/>
            <person name="Rise C."/>
            <person name="Rogers J."/>
            <person name="Rogov P."/>
            <person name="Sahalie J."/>
            <person name="Settipalli S."/>
            <person name="Sharpe T."/>
            <person name="Shea T."/>
            <person name="Sheehan M."/>
            <person name="Sherpa N."/>
            <person name="Shi J."/>
            <person name="Shih D."/>
            <person name="Sloan J."/>
            <person name="Smith C."/>
            <person name="Sparrow T."/>
            <person name="Stalker J."/>
            <person name="Stange-Thomann N."/>
            <person name="Stavropoulos S."/>
            <person name="Stone C."/>
            <person name="Stone S."/>
            <person name="Sykes S."/>
            <person name="Tchuinga P."/>
            <person name="Tenzing P."/>
            <person name="Tesfaye S."/>
            <person name="Thoulutsang D."/>
            <person name="Thoulutsang Y."/>
            <person name="Topham K."/>
            <person name="Topping I."/>
            <person name="Tsamla T."/>
            <person name="Vassiliev H."/>
            <person name="Venkataraman V."/>
            <person name="Vo A."/>
            <person name="Wangchuk T."/>
            <person name="Wangdi T."/>
            <person name="Weiand M."/>
            <person name="Wilkinson J."/>
            <person name="Wilson A."/>
            <person name="Yadav S."/>
            <person name="Yang S."/>
            <person name="Yang X."/>
            <person name="Young G."/>
            <person name="Yu Q."/>
            <person name="Zainoun J."/>
            <person name="Zembek L."/>
            <person name="Zimmer A."/>
            <person name="Lander E.S."/>
        </authorList>
    </citation>
    <scope>NUCLEOTIDE SEQUENCE [LARGE SCALE GENOMIC DNA]</scope>
    <source>
        <strain evidence="3">Boxer</strain>
    </source>
</reference>
<dbReference type="CTD" id="101929926"/>
<proteinExistence type="predicted"/>
<reference evidence="4" key="2">
    <citation type="submission" date="2019-03" db="EMBL/GenBank/DDBJ databases">
        <authorList>
            <person name="Warren W.C."/>
            <person name="Johnson G.S."/>
        </authorList>
    </citation>
    <scope>NUCLEOTIDE SEQUENCE [LARGE SCALE GENOMIC DNA]</scope>
    <source>
        <strain evidence="4">Basenji</strain>
    </source>
</reference>
<evidence type="ECO:0000313" key="4">
    <source>
        <dbReference type="Ensembl" id="ENSCAFP00030009546.1"/>
    </source>
</evidence>
<dbReference type="OrthoDB" id="9808520at2759"/>
<protein>
    <submittedName>
        <fullName evidence="4">Testis expressed 51</fullName>
    </submittedName>
</protein>
<keyword evidence="2" id="KW-0732">Signal</keyword>